<feature type="binding site" evidence="6">
    <location>
        <position position="194"/>
    </location>
    <ligand>
        <name>NAD(+)</name>
        <dbReference type="ChEBI" id="CHEBI:57540"/>
    </ligand>
</feature>
<protein>
    <recommendedName>
        <fullName evidence="6">L-aspartate dehydrogenase</fullName>
        <ecNumber evidence="6">1.4.1.21</ecNumber>
    </recommendedName>
</protein>
<dbReference type="GO" id="GO:0033735">
    <property type="term" value="F:aspartate dehydrogenase [NAD(P)+] activity"/>
    <property type="evidence" value="ECO:0007669"/>
    <property type="project" value="UniProtKB-EC"/>
</dbReference>
<sequence length="271" mass="28354">MQRIAMIGFGAIGRAVIEAIREEPRLKLVQLIATPGKVSEVQAQLATLGLSEPPLVSESLILDGSCPVDCVVECAGHAAIQEHVLPALQEGLPCVLVSIGALSEPGLAEALEMAAGQGNTQLHLLSGAIGGIDALAAARIAGLEEVVYTGRKPPMGWLGSPAEETLDLAALTQAEVFFEGTARDAAQQFPKNANVAATLALAGIGLDRTRVRLIADPEVTENIHHYQARGAFGRMEVTMVGKPLASNPKTSALTVYSVVRALCNRVRSITV</sequence>
<evidence type="ECO:0000256" key="6">
    <source>
        <dbReference type="HAMAP-Rule" id="MF_01265"/>
    </source>
</evidence>
<evidence type="ECO:0000313" key="9">
    <source>
        <dbReference type="EMBL" id="MCB5363128.1"/>
    </source>
</evidence>
<keyword evidence="2 6" id="KW-0662">Pyridine nucleotide biosynthesis</keyword>
<dbReference type="PANTHER" id="PTHR31873:SF6">
    <property type="entry name" value="ASPARTATE DEHYDROGENASE DOMAIN-CONTAINING PROTEIN"/>
    <property type="match status" value="1"/>
</dbReference>
<comment type="similarity">
    <text evidence="1 6">Belongs to the L-aspartate dehydrogenase family.</text>
</comment>
<comment type="caution">
    <text evidence="9">The sequence shown here is derived from an EMBL/GenBank/DDBJ whole genome shotgun (WGS) entry which is preliminary data.</text>
</comment>
<feature type="binding site" evidence="6">
    <location>
        <position position="128"/>
    </location>
    <ligand>
        <name>NAD(+)</name>
        <dbReference type="ChEBI" id="CHEBI:57540"/>
    </ligand>
</feature>
<comment type="miscellaneous">
    <text evidence="6">The iminoaspartate product is unstable in aqueous solution and can decompose to oxaloacetate and ammonia.</text>
</comment>
<comment type="pathway">
    <text evidence="6">Cofactor biosynthesis; NAD(+) biosynthesis; iminoaspartate from L-aspartate (dehydrogenase route): step 1/1.</text>
</comment>
<dbReference type="EMBL" id="JACDXW010000002">
    <property type="protein sequence ID" value="MCB5363128.1"/>
    <property type="molecule type" value="Genomic_DNA"/>
</dbReference>
<proteinExistence type="inferred from homology"/>
<dbReference type="Gene3D" id="3.40.50.720">
    <property type="entry name" value="NAD(P)-binding Rossmann-like Domain"/>
    <property type="match status" value="1"/>
</dbReference>
<dbReference type="HAMAP" id="MF_01265">
    <property type="entry name" value="NadX"/>
    <property type="match status" value="1"/>
</dbReference>
<keyword evidence="5 6" id="KW-0520">NAD</keyword>
<dbReference type="Pfam" id="PF03447">
    <property type="entry name" value="NAD_binding_3"/>
    <property type="match status" value="1"/>
</dbReference>
<dbReference type="NCBIfam" id="NF009828">
    <property type="entry name" value="PRK13303.1-3"/>
    <property type="match status" value="1"/>
</dbReference>
<evidence type="ECO:0000256" key="4">
    <source>
        <dbReference type="ARBA" id="ARBA00023002"/>
    </source>
</evidence>
<dbReference type="Gene3D" id="3.30.360.10">
    <property type="entry name" value="Dihydrodipicolinate Reductase, domain 2"/>
    <property type="match status" value="1"/>
</dbReference>
<gene>
    <name evidence="6" type="primary">nadX</name>
    <name evidence="9" type="ORF">H0484_05085</name>
</gene>
<dbReference type="EC" id="1.4.1.21" evidence="6"/>
<feature type="domain" description="Aspartate/homoserine dehydrogenase NAD-binding" evidence="8">
    <location>
        <begin position="8"/>
        <end position="123"/>
    </location>
</feature>
<dbReference type="NCBIfam" id="NF009827">
    <property type="entry name" value="PRK13303.1-2"/>
    <property type="match status" value="1"/>
</dbReference>
<dbReference type="PIRSF" id="PIRSF005227">
    <property type="entry name" value="Asp_dh_NAD_syn"/>
    <property type="match status" value="1"/>
</dbReference>
<dbReference type="SUPFAM" id="SSF55347">
    <property type="entry name" value="Glyceraldehyde-3-phosphate dehydrogenase-like, C-terminal domain"/>
    <property type="match status" value="1"/>
</dbReference>
<evidence type="ECO:0000256" key="2">
    <source>
        <dbReference type="ARBA" id="ARBA00022642"/>
    </source>
</evidence>
<dbReference type="InterPro" id="IPR036291">
    <property type="entry name" value="NAD(P)-bd_dom_sf"/>
</dbReference>
<dbReference type="Pfam" id="PF01958">
    <property type="entry name" value="Asp_DH_C"/>
    <property type="match status" value="1"/>
</dbReference>
<dbReference type="InterPro" id="IPR005106">
    <property type="entry name" value="Asp/hSer_DH_NAD-bd"/>
</dbReference>
<dbReference type="SUPFAM" id="SSF51735">
    <property type="entry name" value="NAD(P)-binding Rossmann-fold domains"/>
    <property type="match status" value="1"/>
</dbReference>
<comment type="catalytic activity">
    <reaction evidence="6">
        <text>L-aspartate + NADP(+) + H2O = oxaloacetate + NH4(+) + NADPH + H(+)</text>
        <dbReference type="Rhea" id="RHEA:11784"/>
        <dbReference type="ChEBI" id="CHEBI:15377"/>
        <dbReference type="ChEBI" id="CHEBI:15378"/>
        <dbReference type="ChEBI" id="CHEBI:16452"/>
        <dbReference type="ChEBI" id="CHEBI:28938"/>
        <dbReference type="ChEBI" id="CHEBI:29991"/>
        <dbReference type="ChEBI" id="CHEBI:57783"/>
        <dbReference type="ChEBI" id="CHEBI:58349"/>
        <dbReference type="EC" id="1.4.1.21"/>
    </reaction>
</comment>
<organism evidence="9 10">
    <name type="scientific">Mesopusillimonas faecipullorum</name>
    <dbReference type="NCBI Taxonomy" id="2755040"/>
    <lineage>
        <taxon>Bacteria</taxon>
        <taxon>Pseudomonadati</taxon>
        <taxon>Pseudomonadota</taxon>
        <taxon>Betaproteobacteria</taxon>
        <taxon>Burkholderiales</taxon>
        <taxon>Alcaligenaceae</taxon>
        <taxon>Mesopusillimonas</taxon>
    </lineage>
</organism>
<reference evidence="9 10" key="1">
    <citation type="submission" date="2020-07" db="EMBL/GenBank/DDBJ databases">
        <title>Pusillimonas sp. nov., isolated from poultry manure in Taiwan.</title>
        <authorList>
            <person name="Lin S.-Y."/>
            <person name="Tang Y.-S."/>
            <person name="Young C.-C."/>
        </authorList>
    </citation>
    <scope>NUCLEOTIDE SEQUENCE [LARGE SCALE GENOMIC DNA]</scope>
    <source>
        <strain evidence="9 10">CC-YST705</strain>
    </source>
</reference>
<name>A0ABS8CAT8_9BURK</name>
<dbReference type="RefSeq" id="WP_226953368.1">
    <property type="nucleotide sequence ID" value="NZ_JACDXW010000002.1"/>
</dbReference>
<evidence type="ECO:0000256" key="5">
    <source>
        <dbReference type="ARBA" id="ARBA00023027"/>
    </source>
</evidence>
<dbReference type="InterPro" id="IPR011182">
    <property type="entry name" value="L-Asp_DH"/>
</dbReference>
<dbReference type="Proteomes" id="UP000776983">
    <property type="component" value="Unassembled WGS sequence"/>
</dbReference>
<dbReference type="InterPro" id="IPR002811">
    <property type="entry name" value="Asp_DH"/>
</dbReference>
<evidence type="ECO:0000259" key="8">
    <source>
        <dbReference type="Pfam" id="PF03447"/>
    </source>
</evidence>
<keyword evidence="4 6" id="KW-0560">Oxidoreductase</keyword>
<evidence type="ECO:0000259" key="7">
    <source>
        <dbReference type="Pfam" id="PF01958"/>
    </source>
</evidence>
<evidence type="ECO:0000313" key="10">
    <source>
        <dbReference type="Proteomes" id="UP000776983"/>
    </source>
</evidence>
<dbReference type="InterPro" id="IPR020626">
    <property type="entry name" value="Asp_DH_prok"/>
</dbReference>
<keyword evidence="3 6" id="KW-0521">NADP</keyword>
<evidence type="ECO:0000256" key="3">
    <source>
        <dbReference type="ARBA" id="ARBA00022857"/>
    </source>
</evidence>
<keyword evidence="10" id="KW-1185">Reference proteome</keyword>
<evidence type="ECO:0000256" key="1">
    <source>
        <dbReference type="ARBA" id="ARBA00008331"/>
    </source>
</evidence>
<comment type="function">
    <text evidence="6">Specifically catalyzes the NAD or NADP-dependent dehydrogenation of L-aspartate to iminoaspartate.</text>
</comment>
<dbReference type="PANTHER" id="PTHR31873">
    <property type="entry name" value="L-ASPARTATE DEHYDROGENASE-RELATED"/>
    <property type="match status" value="1"/>
</dbReference>
<feature type="active site" evidence="6">
    <location>
        <position position="224"/>
    </location>
</feature>
<accession>A0ABS8CAT8</accession>
<comment type="catalytic activity">
    <reaction evidence="6">
        <text>L-aspartate + NAD(+) + H2O = oxaloacetate + NH4(+) + NADH + H(+)</text>
        <dbReference type="Rhea" id="RHEA:11788"/>
        <dbReference type="ChEBI" id="CHEBI:15377"/>
        <dbReference type="ChEBI" id="CHEBI:15378"/>
        <dbReference type="ChEBI" id="CHEBI:16452"/>
        <dbReference type="ChEBI" id="CHEBI:28938"/>
        <dbReference type="ChEBI" id="CHEBI:29991"/>
        <dbReference type="ChEBI" id="CHEBI:57540"/>
        <dbReference type="ChEBI" id="CHEBI:57945"/>
        <dbReference type="EC" id="1.4.1.21"/>
    </reaction>
</comment>
<feature type="domain" description="Aspartate dehydrogenase" evidence="7">
    <location>
        <begin position="172"/>
        <end position="259"/>
    </location>
</feature>